<keyword evidence="4 12" id="KW-0255">Endonuclease</keyword>
<dbReference type="InterPro" id="IPR028629">
    <property type="entry name" value="Cas9"/>
</dbReference>
<evidence type="ECO:0000313" key="15">
    <source>
        <dbReference type="Proteomes" id="UP000324383"/>
    </source>
</evidence>
<dbReference type="Gene3D" id="1.10.30.50">
    <property type="match status" value="1"/>
</dbReference>
<dbReference type="PROSITE" id="PS51749">
    <property type="entry name" value="HNH_CAS9"/>
    <property type="match status" value="1"/>
</dbReference>
<dbReference type="HAMAP" id="MF_01480">
    <property type="entry name" value="Cas9"/>
    <property type="match status" value="1"/>
</dbReference>
<evidence type="ECO:0000256" key="4">
    <source>
        <dbReference type="ARBA" id="ARBA00022759"/>
    </source>
</evidence>
<keyword evidence="10" id="KW-0464">Manganese</keyword>
<dbReference type="RefSeq" id="WP_148727930.1">
    <property type="nucleotide sequence ID" value="NZ_CP197398.1"/>
</dbReference>
<feature type="binding site" evidence="12">
    <location>
        <position position="8"/>
    </location>
    <ligand>
        <name>Mg(2+)</name>
        <dbReference type="ChEBI" id="CHEBI:18420"/>
        <label>2</label>
    </ligand>
</feature>
<evidence type="ECO:0000256" key="7">
    <source>
        <dbReference type="ARBA" id="ARBA00022884"/>
    </source>
</evidence>
<feature type="binding site" evidence="12">
    <location>
        <position position="1083"/>
    </location>
    <ligand>
        <name>Mg(2+)</name>
        <dbReference type="ChEBI" id="CHEBI:18420"/>
        <label>2</label>
    </ligand>
</feature>
<proteinExistence type="inferred from homology"/>
<dbReference type="GO" id="GO:0004519">
    <property type="term" value="F:endonuclease activity"/>
    <property type="evidence" value="ECO:0007669"/>
    <property type="project" value="UniProtKB-UniRule"/>
</dbReference>
<evidence type="ECO:0000256" key="6">
    <source>
        <dbReference type="ARBA" id="ARBA00022842"/>
    </source>
</evidence>
<dbReference type="InterPro" id="IPR003615">
    <property type="entry name" value="HNH_nuc"/>
</dbReference>
<comment type="domain">
    <text evidence="12">Has 2 endonuclease domains. The discontinuous RuvC-like domain cleaves the target DNA noncomplementary to crRNA while the HNH nuclease domain cleaves the target DNA complementary to crRNA.</text>
</comment>
<dbReference type="GO" id="GO:0003677">
    <property type="term" value="F:DNA binding"/>
    <property type="evidence" value="ECO:0007669"/>
    <property type="project" value="UniProtKB-UniRule"/>
</dbReference>
<dbReference type="Gene3D" id="3.30.420.10">
    <property type="entry name" value="Ribonuclease H-like superfamily/Ribonuclease H"/>
    <property type="match status" value="3"/>
</dbReference>
<evidence type="ECO:0000256" key="8">
    <source>
        <dbReference type="ARBA" id="ARBA00023118"/>
    </source>
</evidence>
<dbReference type="Pfam" id="PF18541">
    <property type="entry name" value="RuvC_III"/>
    <property type="match status" value="1"/>
</dbReference>
<protein>
    <recommendedName>
        <fullName evidence="12">CRISPR-associated endonuclease Cas9</fullName>
        <ecNumber evidence="12">3.1.-.-</ecNumber>
    </recommendedName>
</protein>
<dbReference type="GO" id="GO:0003723">
    <property type="term" value="F:RNA binding"/>
    <property type="evidence" value="ECO:0007669"/>
    <property type="project" value="UniProtKB-UniRule"/>
</dbReference>
<evidence type="ECO:0000256" key="10">
    <source>
        <dbReference type="ARBA" id="ARBA00023211"/>
    </source>
</evidence>
<keyword evidence="15" id="KW-1185">Reference proteome</keyword>
<keyword evidence="6 12" id="KW-0460">Magnesium</keyword>
<comment type="function">
    <text evidence="12">CRISPR (clustered regularly interspaced short palindromic repeat) is an adaptive immune system that provides protection against mobile genetic elements (viruses, transposable elements and conjugative plasmids). CRISPR clusters contain spacers, sequences complementary to antecedent mobile elements, and target invading nucleic acids. CRISPR clusters are transcribed and processed into CRISPR RNA (crRNA). In type II CRISPR systems correct processing of pre-crRNA requires a trans-encoded small RNA (tracrRNA), endogenous ribonuclease 3 (rnc) and this protein. The tracrRNA serves as a guide for ribonuclease 3-aided processing of pre-crRNA. Subsequently Cas9/crRNA/tracrRNA endonucleolytically cleaves linear or circular dsDNA target complementary to the spacer; Cas9 is inactive in the absence of the 2 guide RNAs (gRNA). Cas9 recognizes the protospacer adjacent motif (PAM) in the CRISPR repeat sequences to help distinguish self versus nonself, as targets within the bacterial CRISPR locus do not have PAMs. PAM recognition is also required for catalytic activity.</text>
</comment>
<reference evidence="14 15" key="1">
    <citation type="submission" date="2019-07" db="EMBL/GenBank/DDBJ databases">
        <title>Draft Genome Sequences of Bacteroides pyogenes Strains Isolated from the Uterus Holstein Dairy Cows with Metritis.</title>
        <authorList>
            <person name="Cunha F."/>
            <person name="Galvao K.N."/>
            <person name="Jeon S.J."/>
            <person name="Jeong K.C."/>
        </authorList>
    </citation>
    <scope>NUCLEOTIDE SEQUENCE [LARGE SCALE GENOMIC DNA]</scope>
    <source>
        <strain evidence="14 15">KG-31</strain>
    </source>
</reference>
<keyword evidence="5 12" id="KW-0378">Hydrolase</keyword>
<keyword evidence="9 12" id="KW-0238">DNA-binding</keyword>
<comment type="similarity">
    <text evidence="12">Belongs to the CRISPR-associated Cas9 family.</text>
</comment>
<keyword evidence="2 12" id="KW-0540">Nuclease</keyword>
<keyword evidence="7 12" id="KW-0694">RNA-binding</keyword>
<dbReference type="NCBIfam" id="TIGR01865">
    <property type="entry name" value="cas_Csn1"/>
    <property type="match status" value="1"/>
</dbReference>
<dbReference type="InterPro" id="IPR036397">
    <property type="entry name" value="RNaseH_sf"/>
</dbReference>
<keyword evidence="8 12" id="KW-0051">Antiviral defense</keyword>
<evidence type="ECO:0000256" key="9">
    <source>
        <dbReference type="ARBA" id="ARBA00023125"/>
    </source>
</evidence>
<evidence type="ECO:0000256" key="3">
    <source>
        <dbReference type="ARBA" id="ARBA00022723"/>
    </source>
</evidence>
<evidence type="ECO:0000259" key="13">
    <source>
        <dbReference type="PROSITE" id="PS51749"/>
    </source>
</evidence>
<dbReference type="GO" id="GO:0016787">
    <property type="term" value="F:hydrolase activity"/>
    <property type="evidence" value="ECO:0007669"/>
    <property type="project" value="UniProtKB-KW"/>
</dbReference>
<dbReference type="EC" id="3.1.-.-" evidence="12"/>
<comment type="caution">
    <text evidence="14">The sequence shown here is derived from an EMBL/GenBank/DDBJ whole genome shotgun (WGS) entry which is preliminary data.</text>
</comment>
<name>A0A5D3EFX9_9BACE</name>
<organism evidence="14 15">
    <name type="scientific">Bacteroides pyogenes</name>
    <dbReference type="NCBI Taxonomy" id="310300"/>
    <lineage>
        <taxon>Bacteria</taxon>
        <taxon>Pseudomonadati</taxon>
        <taxon>Bacteroidota</taxon>
        <taxon>Bacteroidia</taxon>
        <taxon>Bacteroidales</taxon>
        <taxon>Bacteroidaceae</taxon>
        <taxon>Bacteroides</taxon>
    </lineage>
</organism>
<sequence>MKKILGLDLGTNSIGWAVVNSFDENQNEESLKHIECLGSRIIPMDAAILGDFDKGNSISQTAKRTEFRGVRHLRERHLLRRARLHKILRLLGFLPDHYVQDLDGHGNFLVNVEPKIAWRKDSNGTFEFIFNDSFDKMLQDFATYQPELIACNRKVPYDWTIYYLRKKALTKKLSKEELSWILLNFNQKRGYYQLRGEEDDESVKTAKTRQYFDRQKIKSIVDTNQTYKGQKVLIVELEDGVKGKIFKKEIPNWVGQEKSIIVTVDIDKDGCDKYEESGELSCRFKIPSDAEWESEWKLIKMKTQKDLDASGKTVGVYIYDAILQNPSQKIRGKLVRTIERKYYKEELKQILKKQVEFHPELRDKDLFLDCLNELYPNNDAHRNACADRDFIYLFMDDILFYQRPLKSKKSLIADCPYEKHMYRDKETGELKYSSVKCIAKSHPLFQEFRLWHFISNIRIYQKERVIDVDACQPDLSSARSALKSKLEADVDVTNEFLTCEADYVALFEWLNNKKSVSQKDFLKYPAFGIKKSADNYRWNYVEDKSYPCNETRALILSHLEKANIRGDVFTKEQEEALWHILYSVEDKYEIVKALQSFAAKYRFNDDFVTVFSKFPPFKKEYGSYSAKAIKKLLPLMRMGKYWSESAIDIKTRERIEKIITGECDDSIRERVRLKAIRLHDIEHFRALPVWLACYVVYDRHSESGDIMKWKTPQEMDSYIQNFKQHSLRNPIVEQVITETLRVVRDIWKQVGRIDEIHVELGREMKNPADKRKEMTKRIIENENTNLRIKAMLTEFLNPEFEIENVRPYSASQQDILRIYENGVLNSVSEIPEEITGILKKFNEREQRKRPSTSEVLRYKLWLEQKYCSPYTGKMIPLGKLFTPAYEIEHVIPQSRYFDDSFNNKVICEAEVNKLKGNLLGYEFIKKHHGQRVDLGLGEIVDIFSVDEYETFVKDYYSGNQQKMKKLLMDEIPEQFIERQLNDSRYISKVVKSLLSNIVREQDEQESISKNVIVCTGGVTDRLKKDWGINDVWNKLILPRFQRLNNITETTEFTAKNMEGHEIPVVPFEYQRGFNKKRIDHRHHAMDAIVIACASRNIVNYLNNESARKKARISRYDLQKLLCDKVRTDDNGNYKWILKKPWGTLTQDVYAALDNVIVSFKQNLRVINKTKNYYVHYEAGKKTIAKQEKGSSWAIRKPMHKDTVFGEVNLRKVKTVSLNEAIKNPQCIVEKDFKKKLLSLLKQNFDAKKVKAYFEEHKDVWSDINLSKIEVYYFTKDTKERFFATRKPLDSSFDKKEIESVTDTGIQKILLRHLEQKNGDPDLAFSPDGIEEMNHNIVQLNGGRKHQPIVKVRVYEKADKFAIGQQGNKSSKYVEAAKGTNLFFAVYEEEVRDKKTNAVMLKRHYASIPLNVAIDRQKKGLSTAPEDENGNVPIFVLSPNDLVYLPTAEDIANASISFPINKNRIYKMVSCTGNRCFFIKHHVANVIVDKSEFSVLNKIEKAETDEMIKEICVPIKIDRLGNIVKIGVYK</sequence>
<evidence type="ECO:0000256" key="11">
    <source>
        <dbReference type="ARBA" id="ARBA00046380"/>
    </source>
</evidence>
<gene>
    <name evidence="12" type="primary">cas9</name>
    <name evidence="14" type="ORF">FNJ60_02985</name>
</gene>
<feature type="binding site" evidence="12">
    <location>
        <position position="763"/>
    </location>
    <ligand>
        <name>Mg(2+)</name>
        <dbReference type="ChEBI" id="CHEBI:18420"/>
        <label>2</label>
    </ligand>
</feature>
<dbReference type="InterPro" id="IPR041383">
    <property type="entry name" value="RuvC_III"/>
</dbReference>
<keyword evidence="3 12" id="KW-0479">Metal-binding</keyword>
<dbReference type="GO" id="GO:0043571">
    <property type="term" value="P:maintenance of CRISPR repeat elements"/>
    <property type="evidence" value="ECO:0007669"/>
    <property type="project" value="UniProtKB-UniRule"/>
</dbReference>
<dbReference type="Pfam" id="PF13395">
    <property type="entry name" value="HNH_4"/>
    <property type="match status" value="1"/>
</dbReference>
<evidence type="ECO:0000256" key="2">
    <source>
        <dbReference type="ARBA" id="ARBA00022722"/>
    </source>
</evidence>
<feature type="active site" description="Proton acceptor for HNH nuclease domain" evidence="12">
    <location>
        <position position="889"/>
    </location>
</feature>
<dbReference type="GO" id="GO:0046872">
    <property type="term" value="F:metal ion binding"/>
    <property type="evidence" value="ECO:0007669"/>
    <property type="project" value="UniProtKB-UniRule"/>
</dbReference>
<accession>A0A5D3EFX9</accession>
<comment type="subunit">
    <text evidence="11 12">Monomer. Binds crRNA and tracrRNA.</text>
</comment>
<dbReference type="EMBL" id="VKLW01000004">
    <property type="protein sequence ID" value="TYK35034.1"/>
    <property type="molecule type" value="Genomic_DNA"/>
</dbReference>
<dbReference type="GO" id="GO:0051607">
    <property type="term" value="P:defense response to virus"/>
    <property type="evidence" value="ECO:0007669"/>
    <property type="project" value="UniProtKB-UniRule"/>
</dbReference>
<evidence type="ECO:0000313" key="14">
    <source>
        <dbReference type="EMBL" id="TYK35034.1"/>
    </source>
</evidence>
<evidence type="ECO:0000256" key="12">
    <source>
        <dbReference type="HAMAP-Rule" id="MF_01480"/>
    </source>
</evidence>
<feature type="binding site" evidence="12">
    <location>
        <position position="763"/>
    </location>
    <ligand>
        <name>Mg(2+)</name>
        <dbReference type="ChEBI" id="CHEBI:18420"/>
        <label>1</label>
    </ligand>
</feature>
<evidence type="ECO:0000256" key="5">
    <source>
        <dbReference type="ARBA" id="ARBA00022801"/>
    </source>
</evidence>
<dbReference type="Proteomes" id="UP000324383">
    <property type="component" value="Unassembled WGS sequence"/>
</dbReference>
<dbReference type="InterPro" id="IPR033114">
    <property type="entry name" value="HNH_CAS9"/>
</dbReference>
<comment type="cofactor">
    <cofactor evidence="1 12">
        <name>Mg(2+)</name>
        <dbReference type="ChEBI" id="CHEBI:18420"/>
    </cofactor>
</comment>
<feature type="active site" description="For RuvC-like nuclease domain" evidence="12">
    <location>
        <position position="8"/>
    </location>
</feature>
<feature type="binding site" evidence="12">
    <location>
        <position position="759"/>
    </location>
    <ligand>
        <name>Mg(2+)</name>
        <dbReference type="ChEBI" id="CHEBI:18420"/>
        <label>1</label>
    </ligand>
</feature>
<evidence type="ECO:0000256" key="1">
    <source>
        <dbReference type="ARBA" id="ARBA00001946"/>
    </source>
</evidence>
<feature type="binding site" evidence="12">
    <location>
        <position position="8"/>
    </location>
    <ligand>
        <name>Mg(2+)</name>
        <dbReference type="ChEBI" id="CHEBI:18420"/>
        <label>1</label>
    </ligand>
</feature>
<feature type="domain" description="HNH Cas9-type" evidence="13">
    <location>
        <begin position="809"/>
        <end position="980"/>
    </location>
</feature>